<comment type="caution">
    <text evidence="8">The sequence shown here is derived from an EMBL/GenBank/DDBJ whole genome shotgun (WGS) entry which is preliminary data.</text>
</comment>
<feature type="binding site" evidence="5">
    <location>
        <position position="374"/>
    </location>
    <ligand>
        <name>substrate</name>
    </ligand>
</feature>
<organism evidence="8 9">
    <name type="scientific">Daldinia eschscholtzii</name>
    <dbReference type="NCBI Taxonomy" id="292717"/>
    <lineage>
        <taxon>Eukaryota</taxon>
        <taxon>Fungi</taxon>
        <taxon>Dikarya</taxon>
        <taxon>Ascomycota</taxon>
        <taxon>Pezizomycotina</taxon>
        <taxon>Sordariomycetes</taxon>
        <taxon>Xylariomycetidae</taxon>
        <taxon>Xylariales</taxon>
        <taxon>Hypoxylaceae</taxon>
        <taxon>Daldinia</taxon>
    </lineage>
</organism>
<evidence type="ECO:0000256" key="1">
    <source>
        <dbReference type="ARBA" id="ARBA00001974"/>
    </source>
</evidence>
<dbReference type="EMBL" id="JBANMG010000003">
    <property type="protein sequence ID" value="KAK6955880.1"/>
    <property type="molecule type" value="Genomic_DNA"/>
</dbReference>
<feature type="domain" description="Amine oxidase" evidence="7">
    <location>
        <begin position="41"/>
        <end position="484"/>
    </location>
</feature>
<comment type="catalytic activity">
    <reaction evidence="4">
        <text>a secondary aliphatic amine + O2 + H2O = a primary amine + an aldehyde + H2O2</text>
        <dbReference type="Rhea" id="RHEA:26414"/>
        <dbReference type="ChEBI" id="CHEBI:15377"/>
        <dbReference type="ChEBI" id="CHEBI:15379"/>
        <dbReference type="ChEBI" id="CHEBI:16240"/>
        <dbReference type="ChEBI" id="CHEBI:17478"/>
        <dbReference type="ChEBI" id="CHEBI:58855"/>
        <dbReference type="ChEBI" id="CHEBI:65296"/>
        <dbReference type="EC" id="1.4.3.4"/>
    </reaction>
</comment>
<reference evidence="8 9" key="1">
    <citation type="journal article" date="2024" name="Front Chem Biol">
        <title>Unveiling the potential of Daldinia eschscholtzii MFLUCC 19-0629 through bioactivity and bioinformatics studies for enhanced sustainable agriculture production.</title>
        <authorList>
            <person name="Brooks S."/>
            <person name="Weaver J.A."/>
            <person name="Klomchit A."/>
            <person name="Alharthi S.A."/>
            <person name="Onlamun T."/>
            <person name="Nurani R."/>
            <person name="Vong T.K."/>
            <person name="Alberti F."/>
            <person name="Greco C."/>
        </authorList>
    </citation>
    <scope>NUCLEOTIDE SEQUENCE [LARGE SCALE GENOMIC DNA]</scope>
    <source>
        <strain evidence="8">MFLUCC 19-0629</strain>
    </source>
</reference>
<feature type="binding site" evidence="5">
    <location>
        <position position="268"/>
    </location>
    <ligand>
        <name>FAD</name>
        <dbReference type="ChEBI" id="CHEBI:57692"/>
    </ligand>
</feature>
<sequence>MHEKNLNVRKTSFNPLTTLETTILPKMNQITADVVVIGAGLSGLQAAVDIQAAGFTCLVLEALDRVGGKTLSVKASSKQGGVIDSGAMWVNDSNQSEIWKLFEKYNLGTVVQRAAGISFRQAEDGSTIAHPYHKEVSDGNEERAHEMGRIYKALQEAVEASDLEHPETSACAQSLDTMTFDEFLREAGPNIGAAIASVASAALLGVEAHEVSALFMVNYIKSGFGIRVITSDEKDGAQYIRARRGMQAISEGLASELTPGSLHLGTAVKSIQQEDGFYEVHSTTNTVFKAKHVVVSIPTSLYHTIQFTPPLPEKKQKLGESTALGYFSKVSLVFEKPWWLTADLSGVMTSYKGPISFTRDTSAPEDDQWSITCFLVGDMGRVWSKSSSEERRVAVLEQFNSVFSTATAVPKPIAIHEKIWSEDPYFLGAPSPVMGPGVLTSLGSDVLRAPVGNIHFIGTETSVVWKGYMDGAVRSGQRGAEEVIRSLRG</sequence>
<accession>A0AAX6MT87</accession>
<dbReference type="AlphaFoldDB" id="A0AAX6MT87"/>
<dbReference type="PANTHER" id="PTHR43563">
    <property type="entry name" value="AMINE OXIDASE"/>
    <property type="match status" value="1"/>
</dbReference>
<dbReference type="InterPro" id="IPR001613">
    <property type="entry name" value="Flavin_amine_oxidase"/>
</dbReference>
<gene>
    <name evidence="8" type="ORF">Daesc_003525</name>
</gene>
<dbReference type="InterPro" id="IPR036188">
    <property type="entry name" value="FAD/NAD-bd_sf"/>
</dbReference>
<evidence type="ECO:0000256" key="6">
    <source>
        <dbReference type="RuleBase" id="RU362067"/>
    </source>
</evidence>
<keyword evidence="3 6" id="KW-0560">Oxidoreductase</keyword>
<dbReference type="PRINTS" id="PR00757">
    <property type="entry name" value="AMINEOXDASEF"/>
</dbReference>
<keyword evidence="9" id="KW-1185">Reference proteome</keyword>
<dbReference type="GO" id="GO:0097621">
    <property type="term" value="F:monoamine oxidase activity"/>
    <property type="evidence" value="ECO:0007669"/>
    <property type="project" value="UniProtKB-EC"/>
</dbReference>
<dbReference type="Proteomes" id="UP001369815">
    <property type="component" value="Unassembled WGS sequence"/>
</dbReference>
<evidence type="ECO:0000313" key="9">
    <source>
        <dbReference type="Proteomes" id="UP001369815"/>
    </source>
</evidence>
<dbReference type="Gene3D" id="3.50.50.60">
    <property type="entry name" value="FAD/NAD(P)-binding domain"/>
    <property type="match status" value="1"/>
</dbReference>
<dbReference type="EC" id="1.4.3.-" evidence="6"/>
<keyword evidence="6" id="KW-0274">FAD</keyword>
<comment type="similarity">
    <text evidence="2 6">Belongs to the flavin monoamine oxidase family.</text>
</comment>
<keyword evidence="6" id="KW-0285">Flavoprotein</keyword>
<dbReference type="SUPFAM" id="SSF51905">
    <property type="entry name" value="FAD/NAD(P)-binding domain"/>
    <property type="match status" value="1"/>
</dbReference>
<name>A0AAX6MT87_9PEZI</name>
<proteinExistence type="inferred from homology"/>
<evidence type="ECO:0000256" key="2">
    <source>
        <dbReference type="ARBA" id="ARBA00005995"/>
    </source>
</evidence>
<feature type="binding site" evidence="5">
    <location>
        <position position="42"/>
    </location>
    <ligand>
        <name>FAD</name>
        <dbReference type="ChEBI" id="CHEBI:57692"/>
    </ligand>
</feature>
<dbReference type="Gene3D" id="1.10.405.10">
    <property type="entry name" value="Guanine Nucleotide Dissociation Inhibitor, domain 1"/>
    <property type="match status" value="1"/>
</dbReference>
<dbReference type="Gene3D" id="3.90.660.10">
    <property type="match status" value="1"/>
</dbReference>
<dbReference type="InterPro" id="IPR002937">
    <property type="entry name" value="Amino_oxidase"/>
</dbReference>
<protein>
    <recommendedName>
        <fullName evidence="6">Amine oxidase</fullName>
        <ecNumber evidence="6">1.4.3.-</ecNumber>
    </recommendedName>
</protein>
<dbReference type="Pfam" id="PF01593">
    <property type="entry name" value="Amino_oxidase"/>
    <property type="match status" value="1"/>
</dbReference>
<dbReference type="InterPro" id="IPR050703">
    <property type="entry name" value="Flavin_MAO"/>
</dbReference>
<evidence type="ECO:0000259" key="7">
    <source>
        <dbReference type="Pfam" id="PF01593"/>
    </source>
</evidence>
<feature type="binding site" evidence="5">
    <location>
        <begin position="61"/>
        <end position="62"/>
    </location>
    <ligand>
        <name>FAD</name>
        <dbReference type="ChEBI" id="CHEBI:57692"/>
    </ligand>
</feature>
<evidence type="ECO:0000313" key="8">
    <source>
        <dbReference type="EMBL" id="KAK6955880.1"/>
    </source>
</evidence>
<dbReference type="SUPFAM" id="SSF54373">
    <property type="entry name" value="FAD-linked reductases, C-terminal domain"/>
    <property type="match status" value="1"/>
</dbReference>
<evidence type="ECO:0000256" key="4">
    <source>
        <dbReference type="ARBA" id="ARBA00048448"/>
    </source>
</evidence>
<feature type="binding site" evidence="5">
    <location>
        <position position="460"/>
    </location>
    <ligand>
        <name>FAD</name>
        <dbReference type="ChEBI" id="CHEBI:57692"/>
    </ligand>
</feature>
<evidence type="ECO:0000256" key="5">
    <source>
        <dbReference type="PIRSR" id="PIRSR601613-1"/>
    </source>
</evidence>
<dbReference type="PANTHER" id="PTHR43563:SF14">
    <property type="entry name" value="AMINE OXIDASE"/>
    <property type="match status" value="1"/>
</dbReference>
<comment type="cofactor">
    <cofactor evidence="1 6">
        <name>FAD</name>
        <dbReference type="ChEBI" id="CHEBI:57692"/>
    </cofactor>
</comment>
<evidence type="ECO:0000256" key="3">
    <source>
        <dbReference type="ARBA" id="ARBA00023002"/>
    </source>
</evidence>